<accession>A0AA41W6N0</accession>
<protein>
    <submittedName>
        <fullName evidence="3">Sulfatase-like hydrolase/transferase</fullName>
    </submittedName>
</protein>
<keyword evidence="4" id="KW-1185">Reference proteome</keyword>
<feature type="domain" description="Sulfatase N-terminal" evidence="2">
    <location>
        <begin position="36"/>
        <end position="366"/>
    </location>
</feature>
<dbReference type="Proteomes" id="UP001165393">
    <property type="component" value="Unassembled WGS sequence"/>
</dbReference>
<name>A0AA41W6N0_9GAMM</name>
<dbReference type="PANTHER" id="PTHR42693:SF33">
    <property type="entry name" value="ARYLSULFATASE"/>
    <property type="match status" value="1"/>
</dbReference>
<sequence length="482" mass="54499">MKFIWLTVIISTLSTCSSAEKLKKNVHSDISNTDKPNVIFIFIDDMGFADISAFGNQKLKTPNIDRLAEEGLKFTNFYVNSPICSASRVALKTGLYPQRSGIHSFLSTRKHNKSRQMPDFLSAEYFTYAKLLKSSGYVTAHYGKWHIGGGRDVNNAPLPQSYGYDESLVSFEGLGDRILWSKTGNQTLSWQHGQGEILDLPKHKTTETYIDYAIRFIIKNKDKPFLLNLFPNDVHDGHNPSSLQLAKWKGQGRHEYDAKFFAVLDEMDNQIGRLLDALGALKLSDNTVVMLTSDNGPTDWKRYYDENIEPPGFTGPYRGRKWSLYEGGTRMPFIIRWPAQIKPKTENNTSILSAIDILPSLAGLLDLELPQNVSVDGKDMSSTFLGKKISRNQPLFWEYGVKGSIKPGKASHVSPPLAMRDGDWKLLMSVDATHVELYNLVEDKSEQHNLANQHPKKVEEMKSQLLAWWQDVAHNSKLPSKR</sequence>
<dbReference type="GO" id="GO:0004065">
    <property type="term" value="F:arylsulfatase activity"/>
    <property type="evidence" value="ECO:0007669"/>
    <property type="project" value="TreeGrafter"/>
</dbReference>
<organism evidence="3 4">
    <name type="scientific">Echinimonas agarilytica</name>
    <dbReference type="NCBI Taxonomy" id="1215918"/>
    <lineage>
        <taxon>Bacteria</taxon>
        <taxon>Pseudomonadati</taxon>
        <taxon>Pseudomonadota</taxon>
        <taxon>Gammaproteobacteria</taxon>
        <taxon>Alteromonadales</taxon>
        <taxon>Echinimonadaceae</taxon>
        <taxon>Echinimonas</taxon>
    </lineage>
</organism>
<dbReference type="InterPro" id="IPR050738">
    <property type="entry name" value="Sulfatase"/>
</dbReference>
<dbReference type="AlphaFoldDB" id="A0AA41W6N0"/>
<dbReference type="PANTHER" id="PTHR42693">
    <property type="entry name" value="ARYLSULFATASE FAMILY MEMBER"/>
    <property type="match status" value="1"/>
</dbReference>
<evidence type="ECO:0000313" key="3">
    <source>
        <dbReference type="EMBL" id="MCM2679636.1"/>
    </source>
</evidence>
<keyword evidence="3" id="KW-0378">Hydrolase</keyword>
<reference evidence="3 4" key="1">
    <citation type="journal article" date="2013" name="Antonie Van Leeuwenhoek">
        <title>Echinimonas agarilytica gen. nov., sp. nov., a new gammaproteobacterium isolated from the sea urchin Strongylocentrotus intermedius.</title>
        <authorList>
            <person name="Nedashkovskaya O.I."/>
            <person name="Stenkova A.M."/>
            <person name="Zhukova N.V."/>
            <person name="Van Trappen S."/>
            <person name="Lee J.S."/>
            <person name="Kim S.B."/>
        </authorList>
    </citation>
    <scope>NUCLEOTIDE SEQUENCE [LARGE SCALE GENOMIC DNA]</scope>
    <source>
        <strain evidence="3 4">KMM 6351</strain>
    </source>
</reference>
<dbReference type="InterPro" id="IPR000917">
    <property type="entry name" value="Sulfatase_N"/>
</dbReference>
<proteinExistence type="inferred from homology"/>
<gene>
    <name evidence="3" type="ORF">NAF29_08135</name>
</gene>
<dbReference type="Pfam" id="PF00884">
    <property type="entry name" value="Sulfatase"/>
    <property type="match status" value="1"/>
</dbReference>
<dbReference type="EMBL" id="JAMQGP010000003">
    <property type="protein sequence ID" value="MCM2679636.1"/>
    <property type="molecule type" value="Genomic_DNA"/>
</dbReference>
<dbReference type="InterPro" id="IPR017850">
    <property type="entry name" value="Alkaline_phosphatase_core_sf"/>
</dbReference>
<dbReference type="Gene3D" id="3.40.720.10">
    <property type="entry name" value="Alkaline Phosphatase, subunit A"/>
    <property type="match status" value="1"/>
</dbReference>
<comment type="similarity">
    <text evidence="1">Belongs to the sulfatase family.</text>
</comment>
<dbReference type="SUPFAM" id="SSF53649">
    <property type="entry name" value="Alkaline phosphatase-like"/>
    <property type="match status" value="1"/>
</dbReference>
<dbReference type="Gene3D" id="3.30.1120.10">
    <property type="match status" value="1"/>
</dbReference>
<comment type="caution">
    <text evidence="3">The sequence shown here is derived from an EMBL/GenBank/DDBJ whole genome shotgun (WGS) entry which is preliminary data.</text>
</comment>
<dbReference type="RefSeq" id="WP_251261081.1">
    <property type="nucleotide sequence ID" value="NZ_JAMQGP010000003.1"/>
</dbReference>
<evidence type="ECO:0000259" key="2">
    <source>
        <dbReference type="Pfam" id="PF00884"/>
    </source>
</evidence>
<evidence type="ECO:0000313" key="4">
    <source>
        <dbReference type="Proteomes" id="UP001165393"/>
    </source>
</evidence>
<evidence type="ECO:0000256" key="1">
    <source>
        <dbReference type="ARBA" id="ARBA00008779"/>
    </source>
</evidence>